<comment type="caution">
    <text evidence="2">The sequence shown here is derived from an EMBL/GenBank/DDBJ whole genome shotgun (WGS) entry which is preliminary data.</text>
</comment>
<feature type="transmembrane region" description="Helical" evidence="1">
    <location>
        <begin position="917"/>
        <end position="937"/>
    </location>
</feature>
<feature type="transmembrane region" description="Helical" evidence="1">
    <location>
        <begin position="516"/>
        <end position="533"/>
    </location>
</feature>
<feature type="transmembrane region" description="Helical" evidence="1">
    <location>
        <begin position="861"/>
        <end position="879"/>
    </location>
</feature>
<organism evidence="2 3">
    <name type="scientific">Chengkuizengella marina</name>
    <dbReference type="NCBI Taxonomy" id="2507566"/>
    <lineage>
        <taxon>Bacteria</taxon>
        <taxon>Bacillati</taxon>
        <taxon>Bacillota</taxon>
        <taxon>Bacilli</taxon>
        <taxon>Bacillales</taxon>
        <taxon>Paenibacillaceae</taxon>
        <taxon>Chengkuizengella</taxon>
    </lineage>
</organism>
<keyword evidence="1" id="KW-0472">Membrane</keyword>
<feature type="transmembrane region" description="Helical" evidence="1">
    <location>
        <begin position="972"/>
        <end position="991"/>
    </location>
</feature>
<feature type="transmembrane region" description="Helical" evidence="1">
    <location>
        <begin position="100"/>
        <end position="119"/>
    </location>
</feature>
<gene>
    <name evidence="2" type="ORF">ERL59_15755</name>
</gene>
<feature type="transmembrane region" description="Helical" evidence="1">
    <location>
        <begin position="1102"/>
        <end position="1121"/>
    </location>
</feature>
<feature type="transmembrane region" description="Helical" evidence="1">
    <location>
        <begin position="160"/>
        <end position="183"/>
    </location>
</feature>
<feature type="transmembrane region" description="Helical" evidence="1">
    <location>
        <begin position="220"/>
        <end position="240"/>
    </location>
</feature>
<evidence type="ECO:0000313" key="2">
    <source>
        <dbReference type="EMBL" id="NBI30404.1"/>
    </source>
</evidence>
<dbReference type="NCBIfam" id="NF047321">
    <property type="entry name" value="SCO7613_CTERM"/>
    <property type="match status" value="1"/>
</dbReference>
<name>A0A6N9Q701_9BACL</name>
<feature type="transmembrane region" description="Helical" evidence="1">
    <location>
        <begin position="787"/>
        <end position="808"/>
    </location>
</feature>
<feature type="transmembrane region" description="Helical" evidence="1">
    <location>
        <begin position="195"/>
        <end position="213"/>
    </location>
</feature>
<feature type="transmembrane region" description="Helical" evidence="1">
    <location>
        <begin position="655"/>
        <end position="674"/>
    </location>
</feature>
<feature type="transmembrane region" description="Helical" evidence="1">
    <location>
        <begin position="738"/>
        <end position="755"/>
    </location>
</feature>
<evidence type="ECO:0008006" key="4">
    <source>
        <dbReference type="Google" id="ProtNLM"/>
    </source>
</evidence>
<dbReference type="AlphaFoldDB" id="A0A6N9Q701"/>
<dbReference type="OrthoDB" id="1815069at2"/>
<dbReference type="Proteomes" id="UP000448943">
    <property type="component" value="Unassembled WGS sequence"/>
</dbReference>
<feature type="transmembrane region" description="Helical" evidence="1">
    <location>
        <begin position="680"/>
        <end position="699"/>
    </location>
</feature>
<feature type="transmembrane region" description="Helical" evidence="1">
    <location>
        <begin position="125"/>
        <end position="148"/>
    </location>
</feature>
<feature type="transmembrane region" description="Helical" evidence="1">
    <location>
        <begin position="629"/>
        <end position="648"/>
    </location>
</feature>
<protein>
    <recommendedName>
        <fullName evidence="4">DUF2157 domain-containing protein</fullName>
    </recommendedName>
</protein>
<feature type="transmembrane region" description="Helical" evidence="1">
    <location>
        <begin position="381"/>
        <end position="401"/>
    </location>
</feature>
<feature type="transmembrane region" description="Helical" evidence="1">
    <location>
        <begin position="1076"/>
        <end position="1096"/>
    </location>
</feature>
<dbReference type="InterPro" id="IPR058062">
    <property type="entry name" value="SCO7613_C"/>
</dbReference>
<feature type="transmembrane region" description="Helical" evidence="1">
    <location>
        <begin position="762"/>
        <end position="781"/>
    </location>
</feature>
<sequence length="1148" mass="134748">MKHFSKKERNEIFNEELDVLHDEKYIQDEVYENVKNAHQRYVSTGHFNKLNKTTEMGSTDLDKTLDSSELTNHSVQVQPISKPQKPKKIKTPDQKRDQNITWTLILGVILLLISGLYVATSNWSLMASFVKMMSIAFVSVLFFVISWFSYRVLKIEKTAFAFLTLASLFIPIIILSAGYFQLLNEWFSLKGEGKYLFLFTGSFLCIPLYIFLAQKFKSRMFAWISFITSSLCIGFLLASFQLTNDAFYFGIMLYNAMLLYVYHKWNKRDKYRLFVKELPNYAQLNLVLSTFLMLMIFENAIFYSFNVILTAVLYISMVFVYQTKQYHFVFSALLVYGLYQFIENSFLLQFNVIFFALIGFLFIGLQILLKEDQYLKKMFEYTSAMISFCAFIYISFQGILLQIYQPSAFMFLAYILISLNYLFLAYKTKLKLFSYLTSIFIIVAGYESFEIVYDLFSFKYFEWYMFGYACLIFSVLYFFNQWILVSTIKISSLIISILTMIIVMGVDLVQEDFTELSLMLFIFGFIIFAVYKSNQNILVLKTTSYIVPSVWLLSGLFSYDLLTNKIEEYEHILGYPFHFNFIAIALIMIQWIWKNLKENELGFTTFVFSQISYTIGLFLLLHIEVEEMFIRPVMLFVGIGMYILLAIRLKKIKELWLFSSVTSVLFLLSLLSTFDFKNGLFISTYLLMIPIILLSIYEWAGRKYVVIQPYYFWTAQLYLPVALIASILLLTFNQLNPNVLFIGILAYIYSTLTSKKEWTRKLFLYMSFTVVLLLVVCNIIYFDFSIIPLDFALFITSMMIGVSWLIANMDWRKRIDYYLIPISMIGIVTLIDANMELLNVVIGMIYILFTLYLLHQRKWTLLNFIPLLLSVFILVQYKIQFNESIMIGVYVIGFVLLKTIGEFCYKRILIFNGNKDIRLDWYTLISVFYIIMTYQFINFNDPLWIQLIPAILTVYWVFSQNKRVNLILTKKIIKTLSLVSLLYPYYILILNVKLPKIIEMECYVLPWIVLTVVLSKITWQQNHHHMKWVQTITLLIVSIILVVDAQLSYTMKDAIILGTLSLISLIAGLHYKMKSYFFIGSGVLLLNLFIQTKPLWGNAPWWVYLLVAGMSLIGFASYYEWQKKNRGKDRNSNMGNIKKMVDKLKEWD</sequence>
<evidence type="ECO:0000313" key="3">
    <source>
        <dbReference type="Proteomes" id="UP000448943"/>
    </source>
</evidence>
<feature type="transmembrane region" description="Helical" evidence="1">
    <location>
        <begin position="491"/>
        <end position="510"/>
    </location>
</feature>
<reference evidence="2 3" key="1">
    <citation type="submission" date="2019-01" db="EMBL/GenBank/DDBJ databases">
        <title>Chengkuizengella sp. nov., isolated from deep-sea sediment of East Pacific Ocean.</title>
        <authorList>
            <person name="Yang J."/>
            <person name="Lai Q."/>
            <person name="Shao Z."/>
        </authorList>
    </citation>
    <scope>NUCLEOTIDE SEQUENCE [LARGE SCALE GENOMIC DNA]</scope>
    <source>
        <strain evidence="2 3">YPA3-1-1</strain>
    </source>
</reference>
<feature type="transmembrane region" description="Helical" evidence="1">
    <location>
        <begin position="545"/>
        <end position="562"/>
    </location>
</feature>
<feature type="transmembrane region" description="Helical" evidence="1">
    <location>
        <begin position="432"/>
        <end position="449"/>
    </location>
</feature>
<feature type="transmembrane region" description="Helical" evidence="1">
    <location>
        <begin position="1031"/>
        <end position="1049"/>
    </location>
</feature>
<feature type="transmembrane region" description="Helical" evidence="1">
    <location>
        <begin position="605"/>
        <end position="623"/>
    </location>
</feature>
<feature type="transmembrane region" description="Helical" evidence="1">
    <location>
        <begin position="407"/>
        <end position="425"/>
    </location>
</feature>
<feature type="transmembrane region" description="Helical" evidence="1">
    <location>
        <begin position="1055"/>
        <end position="1071"/>
    </location>
</feature>
<feature type="transmembrane region" description="Helical" evidence="1">
    <location>
        <begin position="574"/>
        <end position="593"/>
    </location>
</feature>
<feature type="transmembrane region" description="Helical" evidence="1">
    <location>
        <begin position="815"/>
        <end position="831"/>
    </location>
</feature>
<keyword evidence="3" id="KW-1185">Reference proteome</keyword>
<feature type="transmembrane region" description="Helical" evidence="1">
    <location>
        <begin position="303"/>
        <end position="321"/>
    </location>
</feature>
<keyword evidence="1" id="KW-0812">Transmembrane</keyword>
<feature type="transmembrane region" description="Helical" evidence="1">
    <location>
        <begin position="461"/>
        <end position="479"/>
    </location>
</feature>
<evidence type="ECO:0000256" key="1">
    <source>
        <dbReference type="SAM" id="Phobius"/>
    </source>
</evidence>
<accession>A0A6N9Q701</accession>
<keyword evidence="1" id="KW-1133">Transmembrane helix</keyword>
<dbReference type="EMBL" id="SIJB01000032">
    <property type="protein sequence ID" value="NBI30404.1"/>
    <property type="molecule type" value="Genomic_DNA"/>
</dbReference>
<feature type="transmembrane region" description="Helical" evidence="1">
    <location>
        <begin position="1003"/>
        <end position="1019"/>
    </location>
</feature>
<feature type="transmembrane region" description="Helical" evidence="1">
    <location>
        <begin position="837"/>
        <end position="854"/>
    </location>
</feature>
<proteinExistence type="predicted"/>
<feature type="transmembrane region" description="Helical" evidence="1">
    <location>
        <begin position="885"/>
        <end position="905"/>
    </location>
</feature>
<feature type="transmembrane region" description="Helical" evidence="1">
    <location>
        <begin position="943"/>
        <end position="960"/>
    </location>
</feature>
<feature type="transmembrane region" description="Helical" evidence="1">
    <location>
        <begin position="711"/>
        <end position="732"/>
    </location>
</feature>
<feature type="transmembrane region" description="Helical" evidence="1">
    <location>
        <begin position="246"/>
        <end position="262"/>
    </location>
</feature>
<feature type="transmembrane region" description="Helical" evidence="1">
    <location>
        <begin position="348"/>
        <end position="369"/>
    </location>
</feature>
<dbReference type="RefSeq" id="WP_160647217.1">
    <property type="nucleotide sequence ID" value="NZ_SIJB01000032.1"/>
</dbReference>